<evidence type="ECO:0000256" key="5">
    <source>
        <dbReference type="ARBA" id="ARBA00023141"/>
    </source>
</evidence>
<comment type="pathway">
    <text evidence="1">Metabolic intermediate biosynthesis; chorismate biosynthesis; chorismate from D-erythrose 4-phosphate and phosphoenolpyruvate: step 7/7.</text>
</comment>
<dbReference type="PROSITE" id="PS00787">
    <property type="entry name" value="CHORISMATE_SYNTHASE_1"/>
    <property type="match status" value="1"/>
</dbReference>
<gene>
    <name evidence="7" type="ORF">METZ01_LOCUS78271</name>
</gene>
<name>A0A381UDJ6_9ZZZZ</name>
<dbReference type="Gene3D" id="3.60.150.10">
    <property type="entry name" value="Chorismate synthase AroC"/>
    <property type="match status" value="1"/>
</dbReference>
<dbReference type="AlphaFoldDB" id="A0A381UDJ6"/>
<proteinExistence type="inferred from homology"/>
<dbReference type="EMBL" id="UINC01006090">
    <property type="protein sequence ID" value="SVA25417.1"/>
    <property type="molecule type" value="Genomic_DNA"/>
</dbReference>
<evidence type="ECO:0000256" key="4">
    <source>
        <dbReference type="ARBA" id="ARBA00022605"/>
    </source>
</evidence>
<evidence type="ECO:0000256" key="1">
    <source>
        <dbReference type="ARBA" id="ARBA00005044"/>
    </source>
</evidence>
<dbReference type="GO" id="GO:0008652">
    <property type="term" value="P:amino acid biosynthetic process"/>
    <property type="evidence" value="ECO:0007669"/>
    <property type="project" value="UniProtKB-KW"/>
</dbReference>
<keyword evidence="4" id="KW-0028">Amino-acid biosynthesis</keyword>
<dbReference type="SUPFAM" id="SSF103263">
    <property type="entry name" value="Chorismate synthase, AroC"/>
    <property type="match status" value="1"/>
</dbReference>
<dbReference type="GO" id="GO:0009073">
    <property type="term" value="P:aromatic amino acid family biosynthetic process"/>
    <property type="evidence" value="ECO:0007669"/>
    <property type="project" value="UniProtKB-KW"/>
</dbReference>
<keyword evidence="6" id="KW-0456">Lyase</keyword>
<protein>
    <recommendedName>
        <fullName evidence="3">chorismate synthase</fullName>
        <ecNumber evidence="3">4.2.3.5</ecNumber>
    </recommendedName>
</protein>
<dbReference type="InterPro" id="IPR020541">
    <property type="entry name" value="Chorismate_synthase_CS"/>
</dbReference>
<accession>A0A381UDJ6</accession>
<dbReference type="InterPro" id="IPR000453">
    <property type="entry name" value="Chorismate_synth"/>
</dbReference>
<evidence type="ECO:0000256" key="3">
    <source>
        <dbReference type="ARBA" id="ARBA00013036"/>
    </source>
</evidence>
<feature type="non-terminal residue" evidence="7">
    <location>
        <position position="40"/>
    </location>
</feature>
<dbReference type="GO" id="GO:0009423">
    <property type="term" value="P:chorismate biosynthetic process"/>
    <property type="evidence" value="ECO:0007669"/>
    <property type="project" value="UniProtKB-UniPathway"/>
</dbReference>
<dbReference type="GO" id="GO:0004107">
    <property type="term" value="F:chorismate synthase activity"/>
    <property type="evidence" value="ECO:0007669"/>
    <property type="project" value="UniProtKB-EC"/>
</dbReference>
<dbReference type="InterPro" id="IPR035904">
    <property type="entry name" value="Chorismate_synth_AroC_sf"/>
</dbReference>
<organism evidence="7">
    <name type="scientific">marine metagenome</name>
    <dbReference type="NCBI Taxonomy" id="408172"/>
    <lineage>
        <taxon>unclassified sequences</taxon>
        <taxon>metagenomes</taxon>
        <taxon>ecological metagenomes</taxon>
    </lineage>
</organism>
<keyword evidence="5" id="KW-0057">Aromatic amino acid biosynthesis</keyword>
<evidence type="ECO:0000313" key="7">
    <source>
        <dbReference type="EMBL" id="SVA25417.1"/>
    </source>
</evidence>
<dbReference type="Pfam" id="PF01264">
    <property type="entry name" value="Chorismate_synt"/>
    <property type="match status" value="1"/>
</dbReference>
<evidence type="ECO:0000256" key="2">
    <source>
        <dbReference type="ARBA" id="ARBA00008014"/>
    </source>
</evidence>
<dbReference type="UniPathway" id="UPA00053">
    <property type="reaction ID" value="UER00090"/>
</dbReference>
<dbReference type="EC" id="4.2.3.5" evidence="3"/>
<evidence type="ECO:0000256" key="6">
    <source>
        <dbReference type="ARBA" id="ARBA00023239"/>
    </source>
</evidence>
<comment type="similarity">
    <text evidence="2">Belongs to the chorismate synthase family.</text>
</comment>
<sequence>MSLRILRLLTAGESHGPMLVSILEGLPAGVPIEITKIDAD</sequence>
<reference evidence="7" key="1">
    <citation type="submission" date="2018-05" db="EMBL/GenBank/DDBJ databases">
        <authorList>
            <person name="Lanie J.A."/>
            <person name="Ng W.-L."/>
            <person name="Kazmierczak K.M."/>
            <person name="Andrzejewski T.M."/>
            <person name="Davidsen T.M."/>
            <person name="Wayne K.J."/>
            <person name="Tettelin H."/>
            <person name="Glass J.I."/>
            <person name="Rusch D."/>
            <person name="Podicherti R."/>
            <person name="Tsui H.-C.T."/>
            <person name="Winkler M.E."/>
        </authorList>
    </citation>
    <scope>NUCLEOTIDE SEQUENCE</scope>
</reference>